<comment type="caution">
    <text evidence="2">The sequence shown here is derived from an EMBL/GenBank/DDBJ whole genome shotgun (WGS) entry which is preliminary data.</text>
</comment>
<feature type="compositionally biased region" description="Basic residues" evidence="1">
    <location>
        <begin position="42"/>
        <end position="52"/>
    </location>
</feature>
<dbReference type="AlphaFoldDB" id="A0A4D4N657"/>
<feature type="compositionally biased region" description="Polar residues" evidence="1">
    <location>
        <begin position="107"/>
        <end position="116"/>
    </location>
</feature>
<reference evidence="2 3" key="1">
    <citation type="submission" date="2019-04" db="EMBL/GenBank/DDBJ databases">
        <title>Draft genome sequences of Streptomyces avermitilis ATCC 31267.</title>
        <authorList>
            <person name="Komaki H."/>
            <person name="Tamura T."/>
            <person name="Hosoyama A."/>
        </authorList>
    </citation>
    <scope>NUCLEOTIDE SEQUENCE [LARGE SCALE GENOMIC DNA]</scope>
    <source>
        <strain evidence="2 3">ATCC 31267</strain>
    </source>
</reference>
<dbReference type="Proteomes" id="UP000299211">
    <property type="component" value="Unassembled WGS sequence"/>
</dbReference>
<feature type="region of interest" description="Disordered" evidence="1">
    <location>
        <begin position="1"/>
        <end position="52"/>
    </location>
</feature>
<name>A0A4D4N657_STRAX</name>
<proteinExistence type="predicted"/>
<accession>A0A4D4N657</accession>
<feature type="compositionally biased region" description="Low complexity" evidence="1">
    <location>
        <begin position="9"/>
        <end position="20"/>
    </location>
</feature>
<evidence type="ECO:0000256" key="1">
    <source>
        <dbReference type="SAM" id="MobiDB-lite"/>
    </source>
</evidence>
<gene>
    <name evidence="2" type="ORF">SAV31267_088310</name>
</gene>
<evidence type="ECO:0000313" key="2">
    <source>
        <dbReference type="EMBL" id="GDY79346.1"/>
    </source>
</evidence>
<organism evidence="2 3">
    <name type="scientific">Streptomyces avermitilis</name>
    <dbReference type="NCBI Taxonomy" id="33903"/>
    <lineage>
        <taxon>Bacteria</taxon>
        <taxon>Bacillati</taxon>
        <taxon>Actinomycetota</taxon>
        <taxon>Actinomycetes</taxon>
        <taxon>Kitasatosporales</taxon>
        <taxon>Streptomycetaceae</taxon>
        <taxon>Streptomyces</taxon>
    </lineage>
</organism>
<evidence type="ECO:0000313" key="3">
    <source>
        <dbReference type="Proteomes" id="UP000299211"/>
    </source>
</evidence>
<feature type="region of interest" description="Disordered" evidence="1">
    <location>
        <begin position="72"/>
        <end position="116"/>
    </location>
</feature>
<sequence>MTRPHPTRRTTPTTSTPTPRIHTHQTPPLPIRSRNPNLHTHTPIHRNHQRRMQRQLIHSVAAHVCARMKGEFEEGGARQQHRAADGMVSQPRMRPQRQAPCKKRSTVSRQFQCGAE</sequence>
<protein>
    <submittedName>
        <fullName evidence="2">Uncharacterized protein</fullName>
    </submittedName>
</protein>
<dbReference type="EMBL" id="BJHY01000002">
    <property type="protein sequence ID" value="GDY79346.1"/>
    <property type="molecule type" value="Genomic_DNA"/>
</dbReference>